<evidence type="ECO:0000313" key="2">
    <source>
        <dbReference type="Proteomes" id="UP000828941"/>
    </source>
</evidence>
<comment type="caution">
    <text evidence="1">The sequence shown here is derived from an EMBL/GenBank/DDBJ whole genome shotgun (WGS) entry which is preliminary data.</text>
</comment>
<reference evidence="1 2" key="1">
    <citation type="journal article" date="2022" name="DNA Res.">
        <title>Chromosomal-level genome assembly of the orchid tree Bauhinia variegata (Leguminosae; Cercidoideae) supports the allotetraploid origin hypothesis of Bauhinia.</title>
        <authorList>
            <person name="Zhong Y."/>
            <person name="Chen Y."/>
            <person name="Zheng D."/>
            <person name="Pang J."/>
            <person name="Liu Y."/>
            <person name="Luo S."/>
            <person name="Meng S."/>
            <person name="Qian L."/>
            <person name="Wei D."/>
            <person name="Dai S."/>
            <person name="Zhou R."/>
        </authorList>
    </citation>
    <scope>NUCLEOTIDE SEQUENCE [LARGE SCALE GENOMIC DNA]</scope>
    <source>
        <strain evidence="1">BV-YZ2020</strain>
    </source>
</reference>
<name>A0ACB9PGP5_BAUVA</name>
<dbReference type="Proteomes" id="UP000828941">
    <property type="component" value="Chromosome 4"/>
</dbReference>
<keyword evidence="2" id="KW-1185">Reference proteome</keyword>
<accession>A0ACB9PGP5</accession>
<sequence length="215" mass="24889">MANTAYANNFSLQSILKKDKLNGTDFLDWYRNLRIVLKKERKLYVLEQPIPAPPIARAPHAKINAHRMHSDDALDVACLMLATMDSKLQKQHENMDAFDMLGHLKKLYEEQARHERYDVSKELFRCKLADGSPVKSYVLKMIRYVESLEKLDAPLGQELATNLIMQLLPSSYNQFVMNEIDKSLLELLSMLRTIDQNLNKAKPMDIMMIHKGKKK</sequence>
<organism evidence="1 2">
    <name type="scientific">Bauhinia variegata</name>
    <name type="common">Purple orchid tree</name>
    <name type="synonym">Phanera variegata</name>
    <dbReference type="NCBI Taxonomy" id="167791"/>
    <lineage>
        <taxon>Eukaryota</taxon>
        <taxon>Viridiplantae</taxon>
        <taxon>Streptophyta</taxon>
        <taxon>Embryophyta</taxon>
        <taxon>Tracheophyta</taxon>
        <taxon>Spermatophyta</taxon>
        <taxon>Magnoliopsida</taxon>
        <taxon>eudicotyledons</taxon>
        <taxon>Gunneridae</taxon>
        <taxon>Pentapetalae</taxon>
        <taxon>rosids</taxon>
        <taxon>fabids</taxon>
        <taxon>Fabales</taxon>
        <taxon>Fabaceae</taxon>
        <taxon>Cercidoideae</taxon>
        <taxon>Cercideae</taxon>
        <taxon>Bauhiniinae</taxon>
        <taxon>Bauhinia</taxon>
    </lineage>
</organism>
<protein>
    <submittedName>
        <fullName evidence="1">Uncharacterized protein</fullName>
    </submittedName>
</protein>
<proteinExistence type="predicted"/>
<evidence type="ECO:0000313" key="1">
    <source>
        <dbReference type="EMBL" id="KAI4347677.1"/>
    </source>
</evidence>
<gene>
    <name evidence="1" type="ORF">L6164_008467</name>
</gene>
<dbReference type="EMBL" id="CM039429">
    <property type="protein sequence ID" value="KAI4347677.1"/>
    <property type="molecule type" value="Genomic_DNA"/>
</dbReference>